<dbReference type="Gene3D" id="1.10.510.10">
    <property type="entry name" value="Transferase(Phosphotransferase) domain 1"/>
    <property type="match status" value="1"/>
</dbReference>
<evidence type="ECO:0000256" key="4">
    <source>
        <dbReference type="ARBA" id="ARBA00022741"/>
    </source>
</evidence>
<evidence type="ECO:0000313" key="9">
    <source>
        <dbReference type="Proteomes" id="UP000278962"/>
    </source>
</evidence>
<evidence type="ECO:0000256" key="1">
    <source>
        <dbReference type="ARBA" id="ARBA00012513"/>
    </source>
</evidence>
<proteinExistence type="predicted"/>
<dbReference type="InterPro" id="IPR008271">
    <property type="entry name" value="Ser/Thr_kinase_AS"/>
</dbReference>
<comment type="caution">
    <text evidence="8">The sequence shown here is derived from an EMBL/GenBank/DDBJ whole genome shotgun (WGS) entry which is preliminary data.</text>
</comment>
<evidence type="ECO:0000256" key="2">
    <source>
        <dbReference type="ARBA" id="ARBA00022527"/>
    </source>
</evidence>
<dbReference type="SUPFAM" id="SSF56112">
    <property type="entry name" value="Protein kinase-like (PK-like)"/>
    <property type="match status" value="1"/>
</dbReference>
<evidence type="ECO:0000256" key="3">
    <source>
        <dbReference type="ARBA" id="ARBA00022679"/>
    </source>
</evidence>
<dbReference type="GO" id="GO:0004674">
    <property type="term" value="F:protein serine/threonine kinase activity"/>
    <property type="evidence" value="ECO:0007669"/>
    <property type="project" value="UniProtKB-KW"/>
</dbReference>
<name>A0A660L746_9ACTN</name>
<dbReference type="Proteomes" id="UP000278962">
    <property type="component" value="Unassembled WGS sequence"/>
</dbReference>
<dbReference type="RefSeq" id="WP_121248017.1">
    <property type="nucleotide sequence ID" value="NZ_RBIL01000001.1"/>
</dbReference>
<dbReference type="CDD" id="cd14014">
    <property type="entry name" value="STKc_PknB_like"/>
    <property type="match status" value="1"/>
</dbReference>
<dbReference type="PANTHER" id="PTHR43289">
    <property type="entry name" value="MITOGEN-ACTIVATED PROTEIN KINASE KINASE KINASE 20-RELATED"/>
    <property type="match status" value="1"/>
</dbReference>
<dbReference type="PROSITE" id="PS50011">
    <property type="entry name" value="PROTEIN_KINASE_DOM"/>
    <property type="match status" value="1"/>
</dbReference>
<dbReference type="EMBL" id="RBIL01000001">
    <property type="protein sequence ID" value="RKQ90878.1"/>
    <property type="molecule type" value="Genomic_DNA"/>
</dbReference>
<keyword evidence="6" id="KW-0067">ATP-binding</keyword>
<dbReference type="InterPro" id="IPR000719">
    <property type="entry name" value="Prot_kinase_dom"/>
</dbReference>
<protein>
    <recommendedName>
        <fullName evidence="1">non-specific serine/threonine protein kinase</fullName>
        <ecNumber evidence="1">2.7.11.1</ecNumber>
    </recommendedName>
</protein>
<dbReference type="PANTHER" id="PTHR43289:SF6">
    <property type="entry name" value="SERINE_THREONINE-PROTEIN KINASE NEKL-3"/>
    <property type="match status" value="1"/>
</dbReference>
<evidence type="ECO:0000259" key="7">
    <source>
        <dbReference type="PROSITE" id="PS50011"/>
    </source>
</evidence>
<dbReference type="InterPro" id="IPR011009">
    <property type="entry name" value="Kinase-like_dom_sf"/>
</dbReference>
<evidence type="ECO:0000256" key="5">
    <source>
        <dbReference type="ARBA" id="ARBA00022777"/>
    </source>
</evidence>
<gene>
    <name evidence="8" type="ORF">C8N24_0693</name>
</gene>
<dbReference type="OrthoDB" id="9762169at2"/>
<dbReference type="AlphaFoldDB" id="A0A660L746"/>
<feature type="domain" description="Protein kinase" evidence="7">
    <location>
        <begin position="15"/>
        <end position="280"/>
    </location>
</feature>
<dbReference type="Gene3D" id="3.30.200.20">
    <property type="entry name" value="Phosphorylase Kinase, domain 1"/>
    <property type="match status" value="1"/>
</dbReference>
<dbReference type="EC" id="2.7.11.1" evidence="1"/>
<dbReference type="GO" id="GO:0005524">
    <property type="term" value="F:ATP binding"/>
    <property type="evidence" value="ECO:0007669"/>
    <property type="project" value="UniProtKB-KW"/>
</dbReference>
<accession>A0A660L746</accession>
<keyword evidence="9" id="KW-1185">Reference proteome</keyword>
<dbReference type="SMART" id="SM00220">
    <property type="entry name" value="S_TKc"/>
    <property type="match status" value="1"/>
</dbReference>
<organism evidence="8 9">
    <name type="scientific">Solirubrobacter pauli</name>
    <dbReference type="NCBI Taxonomy" id="166793"/>
    <lineage>
        <taxon>Bacteria</taxon>
        <taxon>Bacillati</taxon>
        <taxon>Actinomycetota</taxon>
        <taxon>Thermoleophilia</taxon>
        <taxon>Solirubrobacterales</taxon>
        <taxon>Solirubrobacteraceae</taxon>
        <taxon>Solirubrobacter</taxon>
    </lineage>
</organism>
<sequence>MAEPAPSASRRIAGYELLRLHGRGGMGEVYEARDRALERRVALKVLAEHLVGDASAATRFQREITLAARVEHVGIVPVYTAGVDAASGRVYIATRFVDGPNLQTQVRVNGPLKPSDATTVLGQLGSALQAVHDAGLVHRDVKPHNVLLWAPGARDQHALLTDFGIASAVHDTGHLTRAGAIVGSPAYMAPELWRGEPATPASDQYALACVAQFILTGRGPFDTLSDAWPRRHLEGVPEPLPSAAAPATQRAIARALSKRPADRFSSVRAFLDQLGAAAAFDRAEAVTQVLRAGTDETVTHALTEQYALTEPTVALLTDRAPSEIIRERRLAARRAIMGGD</sequence>
<keyword evidence="5 8" id="KW-0418">Kinase</keyword>
<dbReference type="Pfam" id="PF00069">
    <property type="entry name" value="Pkinase"/>
    <property type="match status" value="1"/>
</dbReference>
<keyword evidence="4" id="KW-0547">Nucleotide-binding</keyword>
<keyword evidence="3" id="KW-0808">Transferase</keyword>
<evidence type="ECO:0000256" key="6">
    <source>
        <dbReference type="ARBA" id="ARBA00022840"/>
    </source>
</evidence>
<reference evidence="8 9" key="1">
    <citation type="submission" date="2018-10" db="EMBL/GenBank/DDBJ databases">
        <title>Genomic Encyclopedia of Archaeal and Bacterial Type Strains, Phase II (KMG-II): from individual species to whole genera.</title>
        <authorList>
            <person name="Goeker M."/>
        </authorList>
    </citation>
    <scope>NUCLEOTIDE SEQUENCE [LARGE SCALE GENOMIC DNA]</scope>
    <source>
        <strain evidence="8 9">DSM 14954</strain>
    </source>
</reference>
<keyword evidence="2" id="KW-0723">Serine/threonine-protein kinase</keyword>
<dbReference type="PROSITE" id="PS00108">
    <property type="entry name" value="PROTEIN_KINASE_ST"/>
    <property type="match status" value="1"/>
</dbReference>
<evidence type="ECO:0000313" key="8">
    <source>
        <dbReference type="EMBL" id="RKQ90878.1"/>
    </source>
</evidence>